<evidence type="ECO:0000313" key="1">
    <source>
        <dbReference type="EMBL" id="GBP43372.1"/>
    </source>
</evidence>
<protein>
    <submittedName>
        <fullName evidence="1">Uncharacterized protein</fullName>
    </submittedName>
</protein>
<comment type="caution">
    <text evidence="1">The sequence shown here is derived from an EMBL/GenBank/DDBJ whole genome shotgun (WGS) entry which is preliminary data.</text>
</comment>
<accession>A0A4C1VYF9</accession>
<sequence>MVPHHPFCNPIRLLHQSPLLHPTPLPSPLAHCFCHQIFYPRLLRTDDSFMAHSSCVTLFSFSINLLHLHQFTPSYNVYLIPAREAGNTLLNLWSLRASVDGVTTLLALW</sequence>
<dbReference type="AlphaFoldDB" id="A0A4C1VYF9"/>
<evidence type="ECO:0000313" key="2">
    <source>
        <dbReference type="Proteomes" id="UP000299102"/>
    </source>
</evidence>
<dbReference type="Proteomes" id="UP000299102">
    <property type="component" value="Unassembled WGS sequence"/>
</dbReference>
<dbReference type="EMBL" id="BGZK01000434">
    <property type="protein sequence ID" value="GBP43372.1"/>
    <property type="molecule type" value="Genomic_DNA"/>
</dbReference>
<proteinExistence type="predicted"/>
<gene>
    <name evidence="1" type="ORF">EVAR_34288_1</name>
</gene>
<keyword evidence="2" id="KW-1185">Reference proteome</keyword>
<name>A0A4C1VYF9_EUMVA</name>
<reference evidence="1 2" key="1">
    <citation type="journal article" date="2019" name="Commun. Biol.">
        <title>The bagworm genome reveals a unique fibroin gene that provides high tensile strength.</title>
        <authorList>
            <person name="Kono N."/>
            <person name="Nakamura H."/>
            <person name="Ohtoshi R."/>
            <person name="Tomita M."/>
            <person name="Numata K."/>
            <person name="Arakawa K."/>
        </authorList>
    </citation>
    <scope>NUCLEOTIDE SEQUENCE [LARGE SCALE GENOMIC DNA]</scope>
</reference>
<organism evidence="1 2">
    <name type="scientific">Eumeta variegata</name>
    <name type="common">Bagworm moth</name>
    <name type="synonym">Eumeta japonica</name>
    <dbReference type="NCBI Taxonomy" id="151549"/>
    <lineage>
        <taxon>Eukaryota</taxon>
        <taxon>Metazoa</taxon>
        <taxon>Ecdysozoa</taxon>
        <taxon>Arthropoda</taxon>
        <taxon>Hexapoda</taxon>
        <taxon>Insecta</taxon>
        <taxon>Pterygota</taxon>
        <taxon>Neoptera</taxon>
        <taxon>Endopterygota</taxon>
        <taxon>Lepidoptera</taxon>
        <taxon>Glossata</taxon>
        <taxon>Ditrysia</taxon>
        <taxon>Tineoidea</taxon>
        <taxon>Psychidae</taxon>
        <taxon>Oiketicinae</taxon>
        <taxon>Eumeta</taxon>
    </lineage>
</organism>